<gene>
    <name evidence="2" type="ORF">Purlil1_6429</name>
</gene>
<proteinExistence type="predicted"/>
<comment type="caution">
    <text evidence="2">The sequence shown here is derived from an EMBL/GenBank/DDBJ whole genome shotgun (WGS) entry which is preliminary data.</text>
</comment>
<evidence type="ECO:0000313" key="2">
    <source>
        <dbReference type="EMBL" id="KAK4088996.1"/>
    </source>
</evidence>
<feature type="region of interest" description="Disordered" evidence="1">
    <location>
        <begin position="1"/>
        <end position="21"/>
    </location>
</feature>
<dbReference type="Proteomes" id="UP001287286">
    <property type="component" value="Unassembled WGS sequence"/>
</dbReference>
<keyword evidence="3" id="KW-1185">Reference proteome</keyword>
<protein>
    <submittedName>
        <fullName evidence="2">Uncharacterized protein</fullName>
    </submittedName>
</protein>
<name>A0ABR0BYY7_PURLI</name>
<evidence type="ECO:0000256" key="1">
    <source>
        <dbReference type="SAM" id="MobiDB-lite"/>
    </source>
</evidence>
<reference evidence="2 3" key="1">
    <citation type="journal article" date="2024" name="Microbiol. Resour. Announc.">
        <title>Genome annotations for the ascomycete fungi Trichoderma harzianum, Trichoderma aggressivum, and Purpureocillium lilacinum.</title>
        <authorList>
            <person name="Beijen E.P.W."/>
            <person name="Ohm R.A."/>
        </authorList>
    </citation>
    <scope>NUCLEOTIDE SEQUENCE [LARGE SCALE GENOMIC DNA]</scope>
    <source>
        <strain evidence="2 3">CBS 150709</strain>
    </source>
</reference>
<organism evidence="2 3">
    <name type="scientific">Purpureocillium lilacinum</name>
    <name type="common">Paecilomyces lilacinus</name>
    <dbReference type="NCBI Taxonomy" id="33203"/>
    <lineage>
        <taxon>Eukaryota</taxon>
        <taxon>Fungi</taxon>
        <taxon>Dikarya</taxon>
        <taxon>Ascomycota</taxon>
        <taxon>Pezizomycotina</taxon>
        <taxon>Sordariomycetes</taxon>
        <taxon>Hypocreomycetidae</taxon>
        <taxon>Hypocreales</taxon>
        <taxon>Ophiocordycipitaceae</taxon>
        <taxon>Purpureocillium</taxon>
    </lineage>
</organism>
<sequence>MSRPLKPTLRPVPERRPLAPHARCHSSSLAVHGFGLSRPSLHEPKKRVVSKALLILYGHTDTALGTAHWAALSTARGSLSPNEKLYLIADKLVAVGAARCLFTCRNTMSSAVGGSTPDPQPPALHTIRGFASGCLRELTYRVIDCMTGLHRFTGAESLDATIHSTHFPLLRQRQCTDIRASLGIIRTRLPLPPPLPDWSRQPHAGDRLNATSTSTIMWVDARLRWSVLPIRPCRDWMDVCNACGRRELASDCCAIFMCELIPAQPEEALALGATLARQLDASERLSASQKWETRIGSSLNATPVHEVGNTSYSLPAANRALYLSLSAFKIRSMIVV</sequence>
<dbReference type="EMBL" id="JAWRVI010000021">
    <property type="protein sequence ID" value="KAK4088996.1"/>
    <property type="molecule type" value="Genomic_DNA"/>
</dbReference>
<accession>A0ABR0BYY7</accession>
<evidence type="ECO:0000313" key="3">
    <source>
        <dbReference type="Proteomes" id="UP001287286"/>
    </source>
</evidence>